<gene>
    <name evidence="2" type="primary">DESI2</name>
    <name evidence="2" type="ORF">TNIN_445441</name>
</gene>
<dbReference type="SMART" id="SM01179">
    <property type="entry name" value="DUF862"/>
    <property type="match status" value="1"/>
</dbReference>
<dbReference type="OrthoDB" id="412286at2759"/>
<evidence type="ECO:0000313" key="2">
    <source>
        <dbReference type="EMBL" id="GFY68114.1"/>
    </source>
</evidence>
<dbReference type="Proteomes" id="UP000886998">
    <property type="component" value="Unassembled WGS sequence"/>
</dbReference>
<organism evidence="2 3">
    <name type="scientific">Trichonephila inaurata madagascariensis</name>
    <dbReference type="NCBI Taxonomy" id="2747483"/>
    <lineage>
        <taxon>Eukaryota</taxon>
        <taxon>Metazoa</taxon>
        <taxon>Ecdysozoa</taxon>
        <taxon>Arthropoda</taxon>
        <taxon>Chelicerata</taxon>
        <taxon>Arachnida</taxon>
        <taxon>Araneae</taxon>
        <taxon>Araneomorphae</taxon>
        <taxon>Entelegynae</taxon>
        <taxon>Araneoidea</taxon>
        <taxon>Nephilidae</taxon>
        <taxon>Trichonephila</taxon>
        <taxon>Trichonephila inaurata</taxon>
    </lineage>
</organism>
<keyword evidence="3" id="KW-1185">Reference proteome</keyword>
<evidence type="ECO:0000259" key="1">
    <source>
        <dbReference type="SMART" id="SM01179"/>
    </source>
</evidence>
<dbReference type="InterPro" id="IPR008580">
    <property type="entry name" value="PPPDE_dom"/>
</dbReference>
<accession>A0A8X6YEG6</accession>
<proteinExistence type="predicted"/>
<dbReference type="GO" id="GO:0008233">
    <property type="term" value="F:peptidase activity"/>
    <property type="evidence" value="ECO:0007669"/>
    <property type="project" value="InterPro"/>
</dbReference>
<evidence type="ECO:0000313" key="3">
    <source>
        <dbReference type="Proteomes" id="UP000886998"/>
    </source>
</evidence>
<protein>
    <submittedName>
        <fullName evidence="2">Deubiquitinase DESI2</fullName>
    </submittedName>
</protein>
<dbReference type="EMBL" id="BMAV01016884">
    <property type="protein sequence ID" value="GFY68114.1"/>
    <property type="molecule type" value="Genomic_DNA"/>
</dbReference>
<sequence>MTEFTEGSYLTFPNLGDFSYGSRKVKVLLKKKAVGTAKPCFEDNLALVFFLLVLKYMEQNFIMEDIPFLSSGIFEITPRDVDDLGEQFKFKQSLLIGHTDFTDSDIRQIVEELRKQDIPSWVNRLADMSPRVPFLQRCLPKEWPTPVALQASLQENAKTSTGQTEENQL</sequence>
<feature type="domain" description="PPPDE" evidence="1">
    <location>
        <begin position="42"/>
        <end position="144"/>
    </location>
</feature>
<dbReference type="AlphaFoldDB" id="A0A8X6YEG6"/>
<comment type="caution">
    <text evidence="2">The sequence shown here is derived from an EMBL/GenBank/DDBJ whole genome shotgun (WGS) entry which is preliminary data.</text>
</comment>
<name>A0A8X6YEG6_9ARAC</name>
<reference evidence="2" key="1">
    <citation type="submission" date="2020-08" db="EMBL/GenBank/DDBJ databases">
        <title>Multicomponent nature underlies the extraordinary mechanical properties of spider dragline silk.</title>
        <authorList>
            <person name="Kono N."/>
            <person name="Nakamura H."/>
            <person name="Mori M."/>
            <person name="Yoshida Y."/>
            <person name="Ohtoshi R."/>
            <person name="Malay A.D."/>
            <person name="Moran D.A.P."/>
            <person name="Tomita M."/>
            <person name="Numata K."/>
            <person name="Arakawa K."/>
        </authorList>
    </citation>
    <scope>NUCLEOTIDE SEQUENCE</scope>
</reference>